<keyword evidence="2" id="KW-1185">Reference proteome</keyword>
<sequence length="71" mass="8146">MGSNRLGSQWEKKEAVVLVPKAEEHMVGVERGGTITTKCFCNFVYEKFRIEVEKFTSQLLERHMSMALPVI</sequence>
<dbReference type="Proteomes" id="UP001396334">
    <property type="component" value="Unassembled WGS sequence"/>
</dbReference>
<proteinExistence type="predicted"/>
<accession>A0ABR2Q311</accession>
<protein>
    <submittedName>
        <fullName evidence="1">Uncharacterized protein</fullName>
    </submittedName>
</protein>
<evidence type="ECO:0000313" key="1">
    <source>
        <dbReference type="EMBL" id="KAK8995079.1"/>
    </source>
</evidence>
<gene>
    <name evidence="1" type="ORF">V6N11_069528</name>
</gene>
<dbReference type="EMBL" id="JBBPBN010000046">
    <property type="protein sequence ID" value="KAK8995079.1"/>
    <property type="molecule type" value="Genomic_DNA"/>
</dbReference>
<evidence type="ECO:0000313" key="2">
    <source>
        <dbReference type="Proteomes" id="UP001396334"/>
    </source>
</evidence>
<organism evidence="1 2">
    <name type="scientific">Hibiscus sabdariffa</name>
    <name type="common">roselle</name>
    <dbReference type="NCBI Taxonomy" id="183260"/>
    <lineage>
        <taxon>Eukaryota</taxon>
        <taxon>Viridiplantae</taxon>
        <taxon>Streptophyta</taxon>
        <taxon>Embryophyta</taxon>
        <taxon>Tracheophyta</taxon>
        <taxon>Spermatophyta</taxon>
        <taxon>Magnoliopsida</taxon>
        <taxon>eudicotyledons</taxon>
        <taxon>Gunneridae</taxon>
        <taxon>Pentapetalae</taxon>
        <taxon>rosids</taxon>
        <taxon>malvids</taxon>
        <taxon>Malvales</taxon>
        <taxon>Malvaceae</taxon>
        <taxon>Malvoideae</taxon>
        <taxon>Hibiscus</taxon>
    </lineage>
</organism>
<comment type="caution">
    <text evidence="1">The sequence shown here is derived from an EMBL/GenBank/DDBJ whole genome shotgun (WGS) entry which is preliminary data.</text>
</comment>
<name>A0ABR2Q311_9ROSI</name>
<reference evidence="1 2" key="1">
    <citation type="journal article" date="2024" name="G3 (Bethesda)">
        <title>Genome assembly of Hibiscus sabdariffa L. provides insights into metabolisms of medicinal natural products.</title>
        <authorList>
            <person name="Kim T."/>
        </authorList>
    </citation>
    <scope>NUCLEOTIDE SEQUENCE [LARGE SCALE GENOMIC DNA]</scope>
    <source>
        <strain evidence="1">TK-2024</strain>
        <tissue evidence="1">Old leaves</tissue>
    </source>
</reference>